<evidence type="ECO:0000313" key="3">
    <source>
        <dbReference type="EMBL" id="QXN93405.1"/>
    </source>
</evidence>
<dbReference type="EMBL" id="CP078145">
    <property type="protein sequence ID" value="QXN93405.1"/>
    <property type="molecule type" value="Genomic_DNA"/>
</dbReference>
<gene>
    <name evidence="3" type="ORF">KV110_10135</name>
</gene>
<dbReference type="RefSeq" id="WP_218475409.1">
    <property type="nucleotide sequence ID" value="NZ_BAABJN010000001.1"/>
</dbReference>
<reference evidence="3 4" key="1">
    <citation type="submission" date="2021-07" db="EMBL/GenBank/DDBJ databases">
        <title>Whole Genome Sequence of Nocardia Iowensis.</title>
        <authorList>
            <person name="Lamm A."/>
            <person name="Collins-Fairclough A.M."/>
            <person name="Bunk B."/>
            <person name="Sproer C."/>
        </authorList>
    </citation>
    <scope>NUCLEOTIDE SEQUENCE [LARGE SCALE GENOMIC DNA]</scope>
    <source>
        <strain evidence="3 4">NRRL 5646</strain>
    </source>
</reference>
<sequence length="87" mass="9349">MSPAVALSSPRSRRSTRREHRSIDSPRFKSSYCSPSRDCVEVPFLGGDLVGVCDSKNANGPALVFTPGEWDAFTAGVANGEFSRSRG</sequence>
<keyword evidence="4" id="KW-1185">Reference proteome</keyword>
<evidence type="ECO:0000259" key="2">
    <source>
        <dbReference type="Pfam" id="PF04149"/>
    </source>
</evidence>
<dbReference type="Proteomes" id="UP000694257">
    <property type="component" value="Chromosome"/>
</dbReference>
<accession>A0ABX8RYF8</accession>
<evidence type="ECO:0000256" key="1">
    <source>
        <dbReference type="SAM" id="MobiDB-lite"/>
    </source>
</evidence>
<evidence type="ECO:0000313" key="4">
    <source>
        <dbReference type="Proteomes" id="UP000694257"/>
    </source>
</evidence>
<proteinExistence type="predicted"/>
<dbReference type="InterPro" id="IPR007278">
    <property type="entry name" value="DUF397"/>
</dbReference>
<feature type="region of interest" description="Disordered" evidence="1">
    <location>
        <begin position="1"/>
        <end position="33"/>
    </location>
</feature>
<feature type="compositionally biased region" description="Basic residues" evidence="1">
    <location>
        <begin position="11"/>
        <end position="20"/>
    </location>
</feature>
<protein>
    <submittedName>
        <fullName evidence="3">DUF397 domain-containing protein</fullName>
    </submittedName>
</protein>
<dbReference type="Pfam" id="PF04149">
    <property type="entry name" value="DUF397"/>
    <property type="match status" value="1"/>
</dbReference>
<feature type="domain" description="DUF397" evidence="2">
    <location>
        <begin position="28"/>
        <end position="77"/>
    </location>
</feature>
<name>A0ABX8RYF8_NOCIO</name>
<organism evidence="3 4">
    <name type="scientific">Nocardia iowensis</name>
    <dbReference type="NCBI Taxonomy" id="204891"/>
    <lineage>
        <taxon>Bacteria</taxon>
        <taxon>Bacillati</taxon>
        <taxon>Actinomycetota</taxon>
        <taxon>Actinomycetes</taxon>
        <taxon>Mycobacteriales</taxon>
        <taxon>Nocardiaceae</taxon>
        <taxon>Nocardia</taxon>
    </lineage>
</organism>